<dbReference type="Pfam" id="PF00078">
    <property type="entry name" value="RVT_1"/>
    <property type="match status" value="1"/>
</dbReference>
<name>A0A2S7T1M8_9BACT</name>
<organism evidence="2 3">
    <name type="scientific">Flavipsychrobacter stenotrophus</name>
    <dbReference type="NCBI Taxonomy" id="2077091"/>
    <lineage>
        <taxon>Bacteria</taxon>
        <taxon>Pseudomonadati</taxon>
        <taxon>Bacteroidota</taxon>
        <taxon>Chitinophagia</taxon>
        <taxon>Chitinophagales</taxon>
        <taxon>Chitinophagaceae</taxon>
        <taxon>Flavipsychrobacter</taxon>
    </lineage>
</organism>
<dbReference type="EMBL" id="PPSL01000001">
    <property type="protein sequence ID" value="PQJ13123.1"/>
    <property type="molecule type" value="Genomic_DNA"/>
</dbReference>
<gene>
    <name evidence="2" type="ORF">CJD36_005105</name>
</gene>
<proteinExistence type="predicted"/>
<dbReference type="RefSeq" id="WP_105038007.1">
    <property type="nucleotide sequence ID" value="NZ_PPSL01000001.1"/>
</dbReference>
<dbReference type="CDD" id="cd01646">
    <property type="entry name" value="RT_Bac_retron_I"/>
    <property type="match status" value="1"/>
</dbReference>
<accession>A0A2S7T1M8</accession>
<dbReference type="AlphaFoldDB" id="A0A2S7T1M8"/>
<keyword evidence="3" id="KW-1185">Reference proteome</keyword>
<dbReference type="InterPro" id="IPR000477">
    <property type="entry name" value="RT_dom"/>
</dbReference>
<evidence type="ECO:0000313" key="2">
    <source>
        <dbReference type="EMBL" id="PQJ13123.1"/>
    </source>
</evidence>
<comment type="caution">
    <text evidence="2">The sequence shown here is derived from an EMBL/GenBank/DDBJ whole genome shotgun (WGS) entry which is preliminary data.</text>
</comment>
<evidence type="ECO:0000259" key="1">
    <source>
        <dbReference type="PROSITE" id="PS50878"/>
    </source>
</evidence>
<feature type="domain" description="Reverse transcriptase" evidence="1">
    <location>
        <begin position="58"/>
        <end position="281"/>
    </location>
</feature>
<reference evidence="2 3" key="1">
    <citation type="submission" date="2018-01" db="EMBL/GenBank/DDBJ databases">
        <title>A novel member of the phylum Bacteroidetes isolated from glacier ice.</title>
        <authorList>
            <person name="Liu Q."/>
            <person name="Xin Y.-H."/>
        </authorList>
    </citation>
    <scope>NUCLEOTIDE SEQUENCE [LARGE SCALE GENOMIC DNA]</scope>
    <source>
        <strain evidence="2 3">RB1R16</strain>
    </source>
</reference>
<dbReference type="PROSITE" id="PS50878">
    <property type="entry name" value="RT_POL"/>
    <property type="match status" value="1"/>
</dbReference>
<sequence length="349" mass="40540">MKINSLITKGYFPEELLPPFTSEDLEIVSTEVIKNLDNLDPITGKKKKVFSKCISYSTPKIKAYRRNLSIPNPLHYIRLSNSIVENWTEIANHCKQSKISLSRIKTGIKSNRALVKPSFEEANRERIIWSTGYRYLLEIDIAKCYNSIYTHSIPWALHTKAVAKSSRSRSSNYGNALDEDCRKMQDGQTIGIPIGPDSSRIISEVILSSIDSEIEKQVKYLTGIRVIDDYHLYFRSQGDLEIGRSIIHKTLKDFELELNQSKERLLDLPEIMESEWFSILRDFRFRNKWRYQRTDVIAYFDLSLIYTNRYPDDLVLTYAMSKLKATVFSPQNWSIVQSLMLNALIRESK</sequence>
<evidence type="ECO:0000313" key="3">
    <source>
        <dbReference type="Proteomes" id="UP000239872"/>
    </source>
</evidence>
<dbReference type="Proteomes" id="UP000239872">
    <property type="component" value="Unassembled WGS sequence"/>
</dbReference>
<dbReference type="OrthoDB" id="9780724at2"/>
<protein>
    <recommendedName>
        <fullName evidence="1">Reverse transcriptase domain-containing protein</fullName>
    </recommendedName>
</protein>